<proteinExistence type="predicted"/>
<organism evidence="2 3">
    <name type="scientific">Brachionus plicatilis</name>
    <name type="common">Marine rotifer</name>
    <name type="synonym">Brachionus muelleri</name>
    <dbReference type="NCBI Taxonomy" id="10195"/>
    <lineage>
        <taxon>Eukaryota</taxon>
        <taxon>Metazoa</taxon>
        <taxon>Spiralia</taxon>
        <taxon>Gnathifera</taxon>
        <taxon>Rotifera</taxon>
        <taxon>Eurotatoria</taxon>
        <taxon>Monogononta</taxon>
        <taxon>Pseudotrocha</taxon>
        <taxon>Ploima</taxon>
        <taxon>Brachionidae</taxon>
        <taxon>Brachionus</taxon>
    </lineage>
</organism>
<evidence type="ECO:0000256" key="1">
    <source>
        <dbReference type="SAM" id="SignalP"/>
    </source>
</evidence>
<keyword evidence="3" id="KW-1185">Reference proteome</keyword>
<feature type="signal peptide" evidence="1">
    <location>
        <begin position="1"/>
        <end position="20"/>
    </location>
</feature>
<accession>A0A3M7SZV8</accession>
<dbReference type="EMBL" id="REGN01000525">
    <property type="protein sequence ID" value="RNA41292.1"/>
    <property type="molecule type" value="Genomic_DNA"/>
</dbReference>
<evidence type="ECO:0000313" key="2">
    <source>
        <dbReference type="EMBL" id="RNA41292.1"/>
    </source>
</evidence>
<dbReference type="Proteomes" id="UP000276133">
    <property type="component" value="Unassembled WGS sequence"/>
</dbReference>
<feature type="chain" id="PRO_5018252688" evidence="1">
    <location>
        <begin position="21"/>
        <end position="147"/>
    </location>
</feature>
<dbReference type="AlphaFoldDB" id="A0A3M7SZV8"/>
<gene>
    <name evidence="2" type="ORF">BpHYR1_009318</name>
</gene>
<keyword evidence="1" id="KW-0732">Signal</keyword>
<protein>
    <submittedName>
        <fullName evidence="2">Uncharacterized protein</fullName>
    </submittedName>
</protein>
<name>A0A3M7SZV8_BRAPC</name>
<comment type="caution">
    <text evidence="2">The sequence shown here is derived from an EMBL/GenBank/DDBJ whole genome shotgun (WGS) entry which is preliminary data.</text>
</comment>
<reference evidence="2 3" key="1">
    <citation type="journal article" date="2018" name="Sci. Rep.">
        <title>Genomic signatures of local adaptation to the degree of environmental predictability in rotifers.</title>
        <authorList>
            <person name="Franch-Gras L."/>
            <person name="Hahn C."/>
            <person name="Garcia-Roger E.M."/>
            <person name="Carmona M.J."/>
            <person name="Serra M."/>
            <person name="Gomez A."/>
        </authorList>
    </citation>
    <scope>NUCLEOTIDE SEQUENCE [LARGE SCALE GENOMIC DNA]</scope>
    <source>
        <strain evidence="2">HYR1</strain>
    </source>
</reference>
<evidence type="ECO:0000313" key="3">
    <source>
        <dbReference type="Proteomes" id="UP000276133"/>
    </source>
</evidence>
<sequence>MYFLYLIVPALEFLLSLLWGIKNENIKKTNISLIYNIPESLNQDSALDPYQKYRKMAFALIRKPEILFPNSLFSRIQSNNLNSIGEQIQVTAFKLSYRFLNLQLYLRVYVKQNSQEILAEYLFPYVASNLNENFKLHQDNDPINTSN</sequence>